<keyword evidence="3" id="KW-0732">Signal</keyword>
<comment type="subcellular location">
    <subcellularLocation>
        <location evidence="1">Cell envelope</location>
    </subcellularLocation>
</comment>
<feature type="domain" description="Periplasmic binding protein" evidence="4">
    <location>
        <begin position="39"/>
        <end position="293"/>
    </location>
</feature>
<evidence type="ECO:0000256" key="2">
    <source>
        <dbReference type="ARBA" id="ARBA00007639"/>
    </source>
</evidence>
<protein>
    <submittedName>
        <fullName evidence="5">D-ribose ABC transporter substrate-binding protein</fullName>
    </submittedName>
</protein>
<evidence type="ECO:0000256" key="3">
    <source>
        <dbReference type="ARBA" id="ARBA00022729"/>
    </source>
</evidence>
<dbReference type="SUPFAM" id="SSF53822">
    <property type="entry name" value="Periplasmic binding protein-like I"/>
    <property type="match status" value="1"/>
</dbReference>
<dbReference type="Proteomes" id="UP001156141">
    <property type="component" value="Unassembled WGS sequence"/>
</dbReference>
<dbReference type="RefSeq" id="WP_240571723.1">
    <property type="nucleotide sequence ID" value="NZ_CP136709.1"/>
</dbReference>
<dbReference type="PROSITE" id="PS51257">
    <property type="entry name" value="PROKAR_LIPOPROTEIN"/>
    <property type="match status" value="1"/>
</dbReference>
<proteinExistence type="inferred from homology"/>
<evidence type="ECO:0000256" key="1">
    <source>
        <dbReference type="ARBA" id="ARBA00004196"/>
    </source>
</evidence>
<evidence type="ECO:0000313" key="6">
    <source>
        <dbReference type="Proteomes" id="UP001156141"/>
    </source>
</evidence>
<dbReference type="InterPro" id="IPR028082">
    <property type="entry name" value="Peripla_BP_I"/>
</dbReference>
<dbReference type="PANTHER" id="PTHR46847:SF1">
    <property type="entry name" value="D-ALLOSE-BINDING PERIPLASMIC PROTEIN-RELATED"/>
    <property type="match status" value="1"/>
</dbReference>
<evidence type="ECO:0000259" key="4">
    <source>
        <dbReference type="Pfam" id="PF13407"/>
    </source>
</evidence>
<dbReference type="Gene3D" id="3.40.50.2300">
    <property type="match status" value="2"/>
</dbReference>
<accession>A0ABS9REK9</accession>
<organism evidence="5 6">
    <name type="scientific">Aestuariibaculum lutulentum</name>
    <dbReference type="NCBI Taxonomy" id="2920935"/>
    <lineage>
        <taxon>Bacteria</taxon>
        <taxon>Pseudomonadati</taxon>
        <taxon>Bacteroidota</taxon>
        <taxon>Flavobacteriia</taxon>
        <taxon>Flavobacteriales</taxon>
        <taxon>Flavobacteriaceae</taxon>
    </lineage>
</organism>
<gene>
    <name evidence="5" type="ORF">MKW35_02015</name>
</gene>
<comment type="caution">
    <text evidence="5">The sequence shown here is derived from an EMBL/GenBank/DDBJ whole genome shotgun (WGS) entry which is preliminary data.</text>
</comment>
<evidence type="ECO:0000313" key="5">
    <source>
        <dbReference type="EMBL" id="MCH4551379.1"/>
    </source>
</evidence>
<comment type="similarity">
    <text evidence="2">Belongs to the bacterial solute-binding protein 2 family.</text>
</comment>
<dbReference type="CDD" id="cd19967">
    <property type="entry name" value="PBP1_TmRBP-like"/>
    <property type="match status" value="1"/>
</dbReference>
<dbReference type="PANTHER" id="PTHR46847">
    <property type="entry name" value="D-ALLOSE-BINDING PERIPLASMIC PROTEIN-RELATED"/>
    <property type="match status" value="1"/>
</dbReference>
<dbReference type="Pfam" id="PF13407">
    <property type="entry name" value="Peripla_BP_4"/>
    <property type="match status" value="1"/>
</dbReference>
<sequence length="322" mass="35452">MTLPTKLIPPLPIKYLLLFLFLFLITSCNNDKKESAKKVAVVISTLNNPWFVVLGESAAERARELGYEATIFDSQNNTSKEAEHFENLIAAGYSAILFNPTDSEGSVSNVKRAKQAGVPTFCMDREVNSLDDPASQIISDNFSGCVELGEYFVRKLHKKGKYVELLGLVGDNNTWNRSKGFHSVVDHFPDLKMVAQQSADFDRSKAMEVLESILQSNPDIDAVFCGNDAMAMGAYQALVASGKADSVMVFGFDGAKDVMDAINNKRIMATAMQSPKQMARTAAELADEYIKGRRDFGAKTPLEVEVVTQENINQFNAYGSNE</sequence>
<dbReference type="InterPro" id="IPR025997">
    <property type="entry name" value="SBP_2_dom"/>
</dbReference>
<dbReference type="EMBL" id="JAKVQD010000001">
    <property type="protein sequence ID" value="MCH4551379.1"/>
    <property type="molecule type" value="Genomic_DNA"/>
</dbReference>
<name>A0ABS9REK9_9FLAO</name>
<reference evidence="5" key="1">
    <citation type="submission" date="2022-02" db="EMBL/GenBank/DDBJ databases">
        <title>Aestuariibaculum sp., a marine bacterium isolated from sediment in Guangxi.</title>
        <authorList>
            <person name="Ying J."/>
        </authorList>
    </citation>
    <scope>NUCLEOTIDE SEQUENCE</scope>
    <source>
        <strain evidence="5">L182</strain>
    </source>
</reference>
<keyword evidence="6" id="KW-1185">Reference proteome</keyword>